<gene>
    <name evidence="1" type="ORF">NCTC11872_00447</name>
</gene>
<protein>
    <submittedName>
        <fullName evidence="1">Uncharacterized protein</fullName>
    </submittedName>
</protein>
<name>A0A2X1PKZ3_HAEIF</name>
<dbReference type="AlphaFoldDB" id="A0A2X1PKZ3"/>
<reference evidence="1 2" key="1">
    <citation type="submission" date="2018-06" db="EMBL/GenBank/DDBJ databases">
        <authorList>
            <consortium name="Pathogen Informatics"/>
            <person name="Doyle S."/>
        </authorList>
    </citation>
    <scope>NUCLEOTIDE SEQUENCE [LARGE SCALE GENOMIC DNA]</scope>
    <source>
        <strain evidence="1 2">NCTC11872</strain>
    </source>
</reference>
<dbReference type="Proteomes" id="UP000249936">
    <property type="component" value="Unassembled WGS sequence"/>
</dbReference>
<evidence type="ECO:0000313" key="2">
    <source>
        <dbReference type="Proteomes" id="UP000249936"/>
    </source>
</evidence>
<sequence length="100" mass="11117">MINRFDVAVLQNDLRIISSASVFEALDRPNRGSRGGAITENEELIKLPAFMDANNLKPFINQYVIDVIKGVKYRTKDGKIKEGYDATILPVVCDILSTST</sequence>
<dbReference type="EMBL" id="UASK01000003">
    <property type="protein sequence ID" value="SPX40870.1"/>
    <property type="molecule type" value="Genomic_DNA"/>
</dbReference>
<accession>A0A2X1PKZ3</accession>
<organism evidence="1 2">
    <name type="scientific">Haemophilus influenzae</name>
    <dbReference type="NCBI Taxonomy" id="727"/>
    <lineage>
        <taxon>Bacteria</taxon>
        <taxon>Pseudomonadati</taxon>
        <taxon>Pseudomonadota</taxon>
        <taxon>Gammaproteobacteria</taxon>
        <taxon>Pasteurellales</taxon>
        <taxon>Pasteurellaceae</taxon>
        <taxon>Haemophilus</taxon>
    </lineage>
</organism>
<evidence type="ECO:0000313" key="1">
    <source>
        <dbReference type="EMBL" id="SPX40870.1"/>
    </source>
</evidence>
<proteinExistence type="predicted"/>